<organism evidence="2 3">
    <name type="scientific">Acetobacterium paludosum</name>
    <dbReference type="NCBI Taxonomy" id="52693"/>
    <lineage>
        <taxon>Bacteria</taxon>
        <taxon>Bacillati</taxon>
        <taxon>Bacillota</taxon>
        <taxon>Clostridia</taxon>
        <taxon>Eubacteriales</taxon>
        <taxon>Eubacteriaceae</taxon>
        <taxon>Acetobacterium</taxon>
    </lineage>
</organism>
<keyword evidence="3" id="KW-1185">Reference proteome</keyword>
<protein>
    <submittedName>
        <fullName evidence="2">DegV family EDD domain-containing protein</fullName>
    </submittedName>
</protein>
<dbReference type="EMBL" id="WJBD01000011">
    <property type="protein sequence ID" value="MBC3888757.1"/>
    <property type="molecule type" value="Genomic_DNA"/>
</dbReference>
<dbReference type="InterPro" id="IPR043168">
    <property type="entry name" value="DegV_C"/>
</dbReference>
<dbReference type="PROSITE" id="PS51482">
    <property type="entry name" value="DEGV"/>
    <property type="match status" value="1"/>
</dbReference>
<proteinExistence type="predicted"/>
<dbReference type="Pfam" id="PF02645">
    <property type="entry name" value="DegV"/>
    <property type="match status" value="1"/>
</dbReference>
<dbReference type="AlphaFoldDB" id="A0A923KSV1"/>
<dbReference type="OrthoDB" id="9780216at2"/>
<dbReference type="SUPFAM" id="SSF82549">
    <property type="entry name" value="DAK1/DegV-like"/>
    <property type="match status" value="1"/>
</dbReference>
<evidence type="ECO:0000313" key="2">
    <source>
        <dbReference type="EMBL" id="MBC3888757.1"/>
    </source>
</evidence>
<dbReference type="GO" id="GO:0008289">
    <property type="term" value="F:lipid binding"/>
    <property type="evidence" value="ECO:0007669"/>
    <property type="project" value="UniProtKB-KW"/>
</dbReference>
<reference evidence="2" key="1">
    <citation type="submission" date="2019-10" db="EMBL/GenBank/DDBJ databases">
        <authorList>
            <person name="Ross D.E."/>
            <person name="Gulliver D."/>
        </authorList>
    </citation>
    <scope>NUCLEOTIDE SEQUENCE</scope>
    <source>
        <strain evidence="2">DER-2019</strain>
    </source>
</reference>
<dbReference type="NCBIfam" id="TIGR00762">
    <property type="entry name" value="DegV"/>
    <property type="match status" value="1"/>
</dbReference>
<dbReference type="PANTHER" id="PTHR33434">
    <property type="entry name" value="DEGV DOMAIN-CONTAINING PROTEIN DR_1986-RELATED"/>
    <property type="match status" value="1"/>
</dbReference>
<dbReference type="Proteomes" id="UP000616595">
    <property type="component" value="Unassembled WGS sequence"/>
</dbReference>
<dbReference type="Gene3D" id="3.40.50.10170">
    <property type="match status" value="1"/>
</dbReference>
<dbReference type="InterPro" id="IPR050270">
    <property type="entry name" value="DegV_domain_contain"/>
</dbReference>
<dbReference type="Gene3D" id="3.30.1180.10">
    <property type="match status" value="1"/>
</dbReference>
<dbReference type="InterPro" id="IPR003797">
    <property type="entry name" value="DegV"/>
</dbReference>
<accession>A0A923KSV1</accession>
<keyword evidence="1" id="KW-0446">Lipid-binding</keyword>
<comment type="caution">
    <text evidence="2">The sequence shown here is derived from an EMBL/GenBank/DDBJ whole genome shotgun (WGS) entry which is preliminary data.</text>
</comment>
<reference evidence="2" key="2">
    <citation type="submission" date="2020-10" db="EMBL/GenBank/DDBJ databases">
        <title>Comparative genomics of the Acetobacterium genus.</title>
        <authorList>
            <person name="Marshall C."/>
            <person name="May H."/>
            <person name="Norman S."/>
        </authorList>
    </citation>
    <scope>NUCLEOTIDE SEQUENCE</scope>
    <source>
        <strain evidence="2">DER-2019</strain>
    </source>
</reference>
<name>A0A923KSV1_9FIRM</name>
<dbReference type="RefSeq" id="WP_148568115.1">
    <property type="nucleotide sequence ID" value="NZ_RXYA01000015.1"/>
</dbReference>
<evidence type="ECO:0000256" key="1">
    <source>
        <dbReference type="ARBA" id="ARBA00023121"/>
    </source>
</evidence>
<gene>
    <name evidence="2" type="ORF">GH810_10580</name>
</gene>
<sequence>MIRLLVDSMCDLPKDYVNHPNLDMVSLNVIIEGKAYRDKREIDLRRMNEFMEQGIVPTTSQVNPGDFIEYFEKCAKNNEECLYLTFSSKLSGSYETAGFVLKDVLEKYPDFKCKIVDSLHSGGSIAIIAVELLKLIEQGKNLEYLADAAKKFIPHAHFYFSIEDLNWLYMGGRVSKGTAVVGGFLKIHPIVSVENGELKVIGKSRGSKKAQRTVVEITAQNIKDYLDQNVGIAYTGSMKPVEEYESALREMGVTKIEPVPIGCVLAAHLGLQGTGIYFLDMPPEKILK</sequence>
<evidence type="ECO:0000313" key="3">
    <source>
        <dbReference type="Proteomes" id="UP000616595"/>
    </source>
</evidence>
<dbReference type="PANTHER" id="PTHR33434:SF2">
    <property type="entry name" value="FATTY ACID-BINDING PROTEIN TM_1468"/>
    <property type="match status" value="1"/>
</dbReference>